<dbReference type="GO" id="GO:0016787">
    <property type="term" value="F:hydrolase activity"/>
    <property type="evidence" value="ECO:0007669"/>
    <property type="project" value="UniProtKB-KW"/>
</dbReference>
<evidence type="ECO:0000313" key="1">
    <source>
        <dbReference type="EMBL" id="KIL75798.1"/>
    </source>
</evidence>
<keyword evidence="1" id="KW-0378">Hydrolase</keyword>
<dbReference type="InterPro" id="IPR036866">
    <property type="entry name" value="RibonucZ/Hydroxyglut_hydro"/>
</dbReference>
<comment type="caution">
    <text evidence="1">The sequence shown here is derived from an EMBL/GenBank/DDBJ whole genome shotgun (WGS) entry which is preliminary data.</text>
</comment>
<evidence type="ECO:0000313" key="2">
    <source>
        <dbReference type="Proteomes" id="UP000031982"/>
    </source>
</evidence>
<name>A0ABR5APQ4_BACBA</name>
<sequence>MIKKEMPSRGDLTIPLLAETYQEQLTIDLGNQPVELHHVESEHAKDSTIIYIPNEKVLFLSDCLSPDVYSGEWSYSFSKLERLLHKIKTFEADIYLEGHHTPETKEVFWSYFNELLAIGAIVSQTRDTHKAYDLFYQERKKKPTEEQQELIQYFVNGNKKEHMQP</sequence>
<organism evidence="1 2">
    <name type="scientific">Bacillus badius</name>
    <dbReference type="NCBI Taxonomy" id="1455"/>
    <lineage>
        <taxon>Bacteria</taxon>
        <taxon>Bacillati</taxon>
        <taxon>Bacillota</taxon>
        <taxon>Bacilli</taxon>
        <taxon>Bacillales</taxon>
        <taxon>Bacillaceae</taxon>
        <taxon>Pseudobacillus</taxon>
    </lineage>
</organism>
<keyword evidence="2" id="KW-1185">Reference proteome</keyword>
<dbReference type="Gene3D" id="3.60.15.10">
    <property type="entry name" value="Ribonuclease Z/Hydroxyacylglutathione hydrolase-like"/>
    <property type="match status" value="1"/>
</dbReference>
<proteinExistence type="predicted"/>
<dbReference type="EMBL" id="JXLP01000022">
    <property type="protein sequence ID" value="KIL75798.1"/>
    <property type="molecule type" value="Genomic_DNA"/>
</dbReference>
<dbReference type="SUPFAM" id="SSF56281">
    <property type="entry name" value="Metallo-hydrolase/oxidoreductase"/>
    <property type="match status" value="1"/>
</dbReference>
<accession>A0ABR5APQ4</accession>
<protein>
    <submittedName>
        <fullName evidence="1">Zn-dependent hydrolase</fullName>
    </submittedName>
</protein>
<reference evidence="1 2" key="1">
    <citation type="submission" date="2015-01" db="EMBL/GenBank/DDBJ databases">
        <title>Genome Assembly of Bacillus badius MTCC 1458.</title>
        <authorList>
            <person name="Verma A."/>
            <person name="Khatri I."/>
            <person name="Mual P."/>
            <person name="Subramanian S."/>
            <person name="Krishnamurthi S."/>
        </authorList>
    </citation>
    <scope>NUCLEOTIDE SEQUENCE [LARGE SCALE GENOMIC DNA]</scope>
    <source>
        <strain evidence="1 2">MTCC 1458</strain>
    </source>
</reference>
<gene>
    <name evidence="1" type="ORF">SD77_2747</name>
</gene>
<dbReference type="Proteomes" id="UP000031982">
    <property type="component" value="Unassembled WGS sequence"/>
</dbReference>